<dbReference type="PANTHER" id="PTHR43441:SF10">
    <property type="entry name" value="ACETYLTRANSFERASE"/>
    <property type="match status" value="1"/>
</dbReference>
<name>A0A1H6EWR9_9ACTN</name>
<protein>
    <submittedName>
        <fullName evidence="2">Protein N-acetyltransferase, RimJ/RimL family</fullName>
    </submittedName>
</protein>
<dbReference type="GO" id="GO:0005737">
    <property type="term" value="C:cytoplasm"/>
    <property type="evidence" value="ECO:0007669"/>
    <property type="project" value="TreeGrafter"/>
</dbReference>
<dbReference type="InterPro" id="IPR051908">
    <property type="entry name" value="Ribosomal_N-acetyltransferase"/>
</dbReference>
<dbReference type="InterPro" id="IPR000182">
    <property type="entry name" value="GNAT_dom"/>
</dbReference>
<evidence type="ECO:0000259" key="1">
    <source>
        <dbReference type="PROSITE" id="PS51186"/>
    </source>
</evidence>
<sequence>MCAIARVLIIWKVTMFAITLGEDGAELRPLEPRHAGELLAHIDRGREFIGRYVGLPDVVTDLESSRAWLRSYADKAATDTGRLYGIWTDGELVGGVLFRTMDVEHGSAEAGCWLEPSAVGKGLVTRAIRVIIDWAIRDRGIHRVEWHAAAANEASVAVARRLGMTRDGVLRESYLHKGTRLDMEIWSVLAPEWQALQGVR</sequence>
<dbReference type="PANTHER" id="PTHR43441">
    <property type="entry name" value="RIBOSOMAL-PROTEIN-SERINE ACETYLTRANSFERASE"/>
    <property type="match status" value="1"/>
</dbReference>
<accession>A0A1H6EWR9</accession>
<organism evidence="2 3">
    <name type="scientific">Nonomuraea solani</name>
    <dbReference type="NCBI Taxonomy" id="1144553"/>
    <lineage>
        <taxon>Bacteria</taxon>
        <taxon>Bacillati</taxon>
        <taxon>Actinomycetota</taxon>
        <taxon>Actinomycetes</taxon>
        <taxon>Streptosporangiales</taxon>
        <taxon>Streptosporangiaceae</taxon>
        <taxon>Nonomuraea</taxon>
    </lineage>
</organism>
<evidence type="ECO:0000313" key="3">
    <source>
        <dbReference type="Proteomes" id="UP000236732"/>
    </source>
</evidence>
<dbReference type="PROSITE" id="PS51186">
    <property type="entry name" value="GNAT"/>
    <property type="match status" value="1"/>
</dbReference>
<dbReference type="FunFam" id="3.40.630.30:FF:000182">
    <property type="entry name" value="Putative acetyltransferase"/>
    <property type="match status" value="1"/>
</dbReference>
<gene>
    <name evidence="2" type="ORF">SAMN05444920_122114</name>
</gene>
<dbReference type="AlphaFoldDB" id="A0A1H6EWR9"/>
<keyword evidence="2" id="KW-0808">Transferase</keyword>
<dbReference type="Proteomes" id="UP000236732">
    <property type="component" value="Unassembled WGS sequence"/>
</dbReference>
<proteinExistence type="predicted"/>
<keyword evidence="3" id="KW-1185">Reference proteome</keyword>
<dbReference type="Gene3D" id="3.40.630.30">
    <property type="match status" value="1"/>
</dbReference>
<dbReference type="InterPro" id="IPR016181">
    <property type="entry name" value="Acyl_CoA_acyltransferase"/>
</dbReference>
<dbReference type="GO" id="GO:0008999">
    <property type="term" value="F:protein-N-terminal-alanine acetyltransferase activity"/>
    <property type="evidence" value="ECO:0007669"/>
    <property type="project" value="TreeGrafter"/>
</dbReference>
<evidence type="ECO:0000313" key="2">
    <source>
        <dbReference type="EMBL" id="SEH01863.1"/>
    </source>
</evidence>
<dbReference type="CDD" id="cd04301">
    <property type="entry name" value="NAT_SF"/>
    <property type="match status" value="1"/>
</dbReference>
<reference evidence="2 3" key="1">
    <citation type="submission" date="2016-10" db="EMBL/GenBank/DDBJ databases">
        <authorList>
            <person name="de Groot N.N."/>
        </authorList>
    </citation>
    <scope>NUCLEOTIDE SEQUENCE [LARGE SCALE GENOMIC DNA]</scope>
    <source>
        <strain evidence="2 3">CGMCC 4.7037</strain>
    </source>
</reference>
<dbReference type="EMBL" id="FNVT01000022">
    <property type="protein sequence ID" value="SEH01863.1"/>
    <property type="molecule type" value="Genomic_DNA"/>
</dbReference>
<dbReference type="Pfam" id="PF13302">
    <property type="entry name" value="Acetyltransf_3"/>
    <property type="match status" value="1"/>
</dbReference>
<dbReference type="GO" id="GO:1990189">
    <property type="term" value="F:protein N-terminal-serine acetyltransferase activity"/>
    <property type="evidence" value="ECO:0007669"/>
    <property type="project" value="TreeGrafter"/>
</dbReference>
<dbReference type="SUPFAM" id="SSF55729">
    <property type="entry name" value="Acyl-CoA N-acyltransferases (Nat)"/>
    <property type="match status" value="1"/>
</dbReference>
<feature type="domain" description="N-acetyltransferase" evidence="1">
    <location>
        <begin position="25"/>
        <end position="186"/>
    </location>
</feature>